<dbReference type="Proteomes" id="UP000823632">
    <property type="component" value="Unassembled WGS sequence"/>
</dbReference>
<dbReference type="InterPro" id="IPR007730">
    <property type="entry name" value="SPOR-like_dom"/>
</dbReference>
<dbReference type="EMBL" id="JADIND010000129">
    <property type="protein sequence ID" value="MBO8430939.1"/>
    <property type="molecule type" value="Genomic_DNA"/>
</dbReference>
<evidence type="ECO:0000259" key="3">
    <source>
        <dbReference type="PROSITE" id="PS51724"/>
    </source>
</evidence>
<feature type="region of interest" description="Disordered" evidence="1">
    <location>
        <begin position="149"/>
        <end position="183"/>
    </location>
</feature>
<protein>
    <recommendedName>
        <fullName evidence="3">SPOR domain-containing protein</fullName>
    </recommendedName>
</protein>
<name>A0A9D9GZU6_9BACT</name>
<organism evidence="4 5">
    <name type="scientific">Candidatus Scatousia excrementipullorum</name>
    <dbReference type="NCBI Taxonomy" id="2840936"/>
    <lineage>
        <taxon>Bacteria</taxon>
        <taxon>Candidatus Scatousia</taxon>
    </lineage>
</organism>
<feature type="transmembrane region" description="Helical" evidence="2">
    <location>
        <begin position="32"/>
        <end position="52"/>
    </location>
</feature>
<keyword evidence="2" id="KW-0472">Membrane</keyword>
<gene>
    <name evidence="4" type="ORF">IAC76_06080</name>
</gene>
<sequence>MKNEDYSQQTQSNSHISYKDYKKMLKDSNKKYAFKLFFWAFCVLLLIFLGIAKTMSPDVDITLGDESNNEMSIESEDYYTPRGEIDDRLRDIQMEDELSPAGSESLEVEDGEKVSIPEHTNRFEGTENKLPEELLGQKAVKDVVGPVQSPVEGLNRQDTSAHQVQQNHPSQTSAPAPAAAPTPAVPTVTARVIVGNYPTTEQAEVAKGILQEAGLGVTPFVRKMGSGYTLQVASYGSKEKAMSVAESLLNQNFPAKVVVEYKN</sequence>
<dbReference type="AlphaFoldDB" id="A0A9D9GZU6"/>
<evidence type="ECO:0000313" key="4">
    <source>
        <dbReference type="EMBL" id="MBO8430939.1"/>
    </source>
</evidence>
<dbReference type="GO" id="GO:0042834">
    <property type="term" value="F:peptidoglycan binding"/>
    <property type="evidence" value="ECO:0007669"/>
    <property type="project" value="InterPro"/>
</dbReference>
<keyword evidence="2" id="KW-0812">Transmembrane</keyword>
<keyword evidence="2" id="KW-1133">Transmembrane helix</keyword>
<reference evidence="4" key="1">
    <citation type="submission" date="2020-10" db="EMBL/GenBank/DDBJ databases">
        <authorList>
            <person name="Gilroy R."/>
        </authorList>
    </citation>
    <scope>NUCLEOTIDE SEQUENCE</scope>
    <source>
        <strain evidence="4">10192</strain>
    </source>
</reference>
<dbReference type="PROSITE" id="PS51724">
    <property type="entry name" value="SPOR"/>
    <property type="match status" value="1"/>
</dbReference>
<feature type="region of interest" description="Disordered" evidence="1">
    <location>
        <begin position="97"/>
        <end position="134"/>
    </location>
</feature>
<feature type="compositionally biased region" description="Polar residues" evidence="1">
    <location>
        <begin position="156"/>
        <end position="173"/>
    </location>
</feature>
<feature type="compositionally biased region" description="Basic and acidic residues" evidence="1">
    <location>
        <begin position="111"/>
        <end position="132"/>
    </location>
</feature>
<feature type="domain" description="SPOR" evidence="3">
    <location>
        <begin position="184"/>
        <end position="261"/>
    </location>
</feature>
<proteinExistence type="predicted"/>
<accession>A0A9D9GZU6</accession>
<evidence type="ECO:0000313" key="5">
    <source>
        <dbReference type="Proteomes" id="UP000823632"/>
    </source>
</evidence>
<evidence type="ECO:0000256" key="1">
    <source>
        <dbReference type="SAM" id="MobiDB-lite"/>
    </source>
</evidence>
<evidence type="ECO:0000256" key="2">
    <source>
        <dbReference type="SAM" id="Phobius"/>
    </source>
</evidence>
<comment type="caution">
    <text evidence="4">The sequence shown here is derived from an EMBL/GenBank/DDBJ whole genome shotgun (WGS) entry which is preliminary data.</text>
</comment>
<reference evidence="4" key="2">
    <citation type="journal article" date="2021" name="PeerJ">
        <title>Extensive microbial diversity within the chicken gut microbiome revealed by metagenomics and culture.</title>
        <authorList>
            <person name="Gilroy R."/>
            <person name="Ravi A."/>
            <person name="Getino M."/>
            <person name="Pursley I."/>
            <person name="Horton D.L."/>
            <person name="Alikhan N.F."/>
            <person name="Baker D."/>
            <person name="Gharbi K."/>
            <person name="Hall N."/>
            <person name="Watson M."/>
            <person name="Adriaenssens E.M."/>
            <person name="Foster-Nyarko E."/>
            <person name="Jarju S."/>
            <person name="Secka A."/>
            <person name="Antonio M."/>
            <person name="Oren A."/>
            <person name="Chaudhuri R.R."/>
            <person name="La Ragione R."/>
            <person name="Hildebrand F."/>
            <person name="Pallen M.J."/>
        </authorList>
    </citation>
    <scope>NUCLEOTIDE SEQUENCE</scope>
    <source>
        <strain evidence="4">10192</strain>
    </source>
</reference>